<evidence type="ECO:0000313" key="2">
    <source>
        <dbReference type="Proteomes" id="UP001633002"/>
    </source>
</evidence>
<evidence type="ECO:0008006" key="3">
    <source>
        <dbReference type="Google" id="ProtNLM"/>
    </source>
</evidence>
<dbReference type="AlphaFoldDB" id="A0ABD3H7N7"/>
<accession>A0ABD3H7N7</accession>
<evidence type="ECO:0000313" key="1">
    <source>
        <dbReference type="EMBL" id="KAL3687463.1"/>
    </source>
</evidence>
<dbReference type="Proteomes" id="UP001633002">
    <property type="component" value="Unassembled WGS sequence"/>
</dbReference>
<dbReference type="EMBL" id="JBJQOH010000004">
    <property type="protein sequence ID" value="KAL3687463.1"/>
    <property type="molecule type" value="Genomic_DNA"/>
</dbReference>
<name>A0ABD3H7N7_9MARC</name>
<comment type="caution">
    <text evidence="1">The sequence shown here is derived from an EMBL/GenBank/DDBJ whole genome shotgun (WGS) entry which is preliminary data.</text>
</comment>
<sequence length="309" mass="34024">MPTSTFAFRNDITTTNADAAGRESRGGIQGLNIGGGRRLLHQLFVDETGICITAEERQFNRLKEVIREFEVASGASLNLQKSIVMQVRPGNTPSWMHGGHVLAATPLYRLLSIGLCKDGLEDLWGWNEEGNPKLALIAWDRIALAKEEGGLGWTRFKVMADALNVRQVSRILEGGSAEWIQLAKSFVLRTLRGGAYQRECSQWTIEEGLLLLPLTKVEGSATLTRMLGSWYKARKKLHWKEDIGELNGSLSIMQVKAVQQIARKVGVSNLQVGREIGLLRKAGIHNFGDALRVGLRGVGGATCTEKESF</sequence>
<gene>
    <name evidence="1" type="ORF">R1sor_013772</name>
</gene>
<keyword evidence="2" id="KW-1185">Reference proteome</keyword>
<reference evidence="1 2" key="1">
    <citation type="submission" date="2024-09" db="EMBL/GenBank/DDBJ databases">
        <title>Chromosome-scale assembly of Riccia sorocarpa.</title>
        <authorList>
            <person name="Paukszto L."/>
        </authorList>
    </citation>
    <scope>NUCLEOTIDE SEQUENCE [LARGE SCALE GENOMIC DNA]</scope>
    <source>
        <strain evidence="1">LP-2024</strain>
        <tissue evidence="1">Aerial parts of the thallus</tissue>
    </source>
</reference>
<organism evidence="1 2">
    <name type="scientific">Riccia sorocarpa</name>
    <dbReference type="NCBI Taxonomy" id="122646"/>
    <lineage>
        <taxon>Eukaryota</taxon>
        <taxon>Viridiplantae</taxon>
        <taxon>Streptophyta</taxon>
        <taxon>Embryophyta</taxon>
        <taxon>Marchantiophyta</taxon>
        <taxon>Marchantiopsida</taxon>
        <taxon>Marchantiidae</taxon>
        <taxon>Marchantiales</taxon>
        <taxon>Ricciaceae</taxon>
        <taxon>Riccia</taxon>
    </lineage>
</organism>
<proteinExistence type="predicted"/>
<protein>
    <recommendedName>
        <fullName evidence="3">Reverse transcriptase domain-containing protein</fullName>
    </recommendedName>
</protein>